<dbReference type="InterPro" id="IPR009770">
    <property type="entry name" value="HGLS"/>
</dbReference>
<dbReference type="Gene3D" id="3.10.180.80">
    <property type="entry name" value="Uncharacterised protein PF07063, DUF1338"/>
    <property type="match status" value="1"/>
</dbReference>
<evidence type="ECO:0000256" key="7">
    <source>
        <dbReference type="ARBA" id="ARBA00035034"/>
    </source>
</evidence>
<keyword evidence="10" id="KW-1185">Reference proteome</keyword>
<evidence type="ECO:0000256" key="2">
    <source>
        <dbReference type="ARBA" id="ARBA00022964"/>
    </source>
</evidence>
<evidence type="ECO:0000256" key="6">
    <source>
        <dbReference type="ARBA" id="ARBA00035023"/>
    </source>
</evidence>
<evidence type="ECO:0000256" key="4">
    <source>
        <dbReference type="ARBA" id="ARBA00023004"/>
    </source>
</evidence>
<evidence type="ECO:0000256" key="5">
    <source>
        <dbReference type="ARBA" id="ARBA00035013"/>
    </source>
</evidence>
<dbReference type="Pfam" id="PF07063">
    <property type="entry name" value="HGLS"/>
    <property type="match status" value="1"/>
</dbReference>
<sequence>MALSAMEPGMEDSRDYVDTDELRTTFAVAMSAMYRKEVPLYETLIDIVQKVNNETLVNSNDPKVTALRTGSVTSERLDLERHGAIRLGTPYELQMVRRIFAIIGLYPVGYYDLSPAGLPMHATCFRPTTDEALKRNPFRVFTTLLRPDLLKDPGPRDVALALLQRRNIFSPELLELLDVAEDQGLRLMPNQAPLFVSEAMKTFGWRPVAAASKQVYEELKEVHPILADIACFQSAHINHLTPRTLDIEASQERMKANGLAVKERVEGPPLRNCPILLRQTSFLALEEPIRFPECGGVLAEGSHKARFGEIEERGAAVTSKGRKLYDRLMAEAMEKISHVRCTLEASEQDRVLSEVFAQYPDTWDALRKEQLVYFTYRCGEGGKAQKVSPGLSREDLLARGILEAVPITYEDFLPLSAAGIFQSNLGKRRDSSMDVRVAFSNKSGLEKALGCAVKDSDEAYAEAQEASLRSCSRSLGIDEAHLLSS</sequence>
<dbReference type="PANTHER" id="PTHR39479:SF2">
    <property type="entry name" value="2-OXOADIPATE DIOXYGENASE_DECARBOXYLASE"/>
    <property type="match status" value="1"/>
</dbReference>
<proteinExistence type="inferred from homology"/>
<protein>
    <recommendedName>
        <fullName evidence="7">2-oxoadipate dioxygenase/decarboxylase</fullName>
        <ecNumber evidence="6">1.13.11.93</ecNumber>
    </recommendedName>
    <alternativeName>
        <fullName evidence="8">2-hydroxyglutarate synthase</fullName>
    </alternativeName>
</protein>
<organism evidence="9 10">
    <name type="scientific">Botryosphaeria dothidea</name>
    <dbReference type="NCBI Taxonomy" id="55169"/>
    <lineage>
        <taxon>Eukaryota</taxon>
        <taxon>Fungi</taxon>
        <taxon>Dikarya</taxon>
        <taxon>Ascomycota</taxon>
        <taxon>Pezizomycotina</taxon>
        <taxon>Dothideomycetes</taxon>
        <taxon>Dothideomycetes incertae sedis</taxon>
        <taxon>Botryosphaeriales</taxon>
        <taxon>Botryosphaeriaceae</taxon>
        <taxon>Botryosphaeria</taxon>
    </lineage>
</organism>
<accession>A0A8H4N055</accession>
<gene>
    <name evidence="9" type="ORF">GTA08_BOTSDO09679</name>
</gene>
<dbReference type="CDD" id="cd16348">
    <property type="entry name" value="VOC_YdcJ_like"/>
    <property type="match status" value="1"/>
</dbReference>
<dbReference type="PANTHER" id="PTHR39479">
    <property type="match status" value="1"/>
</dbReference>
<evidence type="ECO:0000256" key="8">
    <source>
        <dbReference type="ARBA" id="ARBA00035045"/>
    </source>
</evidence>
<dbReference type="AlphaFoldDB" id="A0A8H4N055"/>
<evidence type="ECO:0000313" key="10">
    <source>
        <dbReference type="Proteomes" id="UP000572817"/>
    </source>
</evidence>
<dbReference type="EMBL" id="WWBZ02000073">
    <property type="protein sequence ID" value="KAF4302188.1"/>
    <property type="molecule type" value="Genomic_DNA"/>
</dbReference>
<dbReference type="SMART" id="SM01150">
    <property type="entry name" value="DUF1338"/>
    <property type="match status" value="1"/>
</dbReference>
<keyword evidence="2" id="KW-0223">Dioxygenase</keyword>
<reference evidence="9" key="1">
    <citation type="submission" date="2020-04" db="EMBL/GenBank/DDBJ databases">
        <title>Genome Assembly and Annotation of Botryosphaeria dothidea sdau 11-99, a Latent Pathogen of Apple Fruit Ring Rot in China.</title>
        <authorList>
            <person name="Yu C."/>
            <person name="Diao Y."/>
            <person name="Lu Q."/>
            <person name="Zhao J."/>
            <person name="Cui S."/>
            <person name="Peng C."/>
            <person name="He B."/>
            <person name="Liu H."/>
        </authorList>
    </citation>
    <scope>NUCLEOTIDE SEQUENCE [LARGE SCALE GENOMIC DNA]</scope>
    <source>
        <strain evidence="9">Sdau11-99</strain>
    </source>
</reference>
<name>A0A8H4N055_9PEZI</name>
<evidence type="ECO:0000256" key="3">
    <source>
        <dbReference type="ARBA" id="ARBA00023002"/>
    </source>
</evidence>
<comment type="cofactor">
    <cofactor evidence="1">
        <name>Fe(2+)</name>
        <dbReference type="ChEBI" id="CHEBI:29033"/>
    </cofactor>
</comment>
<comment type="similarity">
    <text evidence="5">Belongs to the 2-oxoadipate dioxygenase/decarboxylase family.</text>
</comment>
<keyword evidence="4" id="KW-0408">Iron</keyword>
<evidence type="ECO:0000313" key="9">
    <source>
        <dbReference type="EMBL" id="KAF4302188.1"/>
    </source>
</evidence>
<evidence type="ECO:0000256" key="1">
    <source>
        <dbReference type="ARBA" id="ARBA00001954"/>
    </source>
</evidence>
<comment type="caution">
    <text evidence="9">The sequence shown here is derived from an EMBL/GenBank/DDBJ whole genome shotgun (WGS) entry which is preliminary data.</text>
</comment>
<dbReference type="Proteomes" id="UP000572817">
    <property type="component" value="Unassembled WGS sequence"/>
</dbReference>
<dbReference type="InterPro" id="IPR047869">
    <property type="entry name" value="YdcJ_bac-like"/>
</dbReference>
<keyword evidence="3" id="KW-0560">Oxidoreductase</keyword>
<dbReference type="GO" id="GO:0051213">
    <property type="term" value="F:dioxygenase activity"/>
    <property type="evidence" value="ECO:0007669"/>
    <property type="project" value="UniProtKB-KW"/>
</dbReference>
<dbReference type="OrthoDB" id="8300246at2759"/>
<dbReference type="EC" id="1.13.11.93" evidence="6"/>